<protein>
    <submittedName>
        <fullName evidence="2">Uncharacterized protein</fullName>
    </submittedName>
</protein>
<evidence type="ECO:0000313" key="3">
    <source>
        <dbReference type="Proteomes" id="UP001321473"/>
    </source>
</evidence>
<sequence>MPASLEAIQAAAFTSIFGSSPHRFSNVFPSFMHGASHTVPGGPRPDAAEAATAPGSATTPDNKDVSPKSSPESQQGKRRERRRREKRKRSHSRPSSRASKSACADTPTPGKRHGGRKKTSAVDVVPSTAVEEGYTGDYGDDDRGDPIPCNSYVAGEASSEIVASVLGIRRVVEAPPTPFIFRTPPSMTAAQGTRDDVLSLRMGAAVLKTDEAVQTEDT</sequence>
<evidence type="ECO:0000313" key="2">
    <source>
        <dbReference type="EMBL" id="KAK8757810.1"/>
    </source>
</evidence>
<proteinExistence type="predicted"/>
<evidence type="ECO:0000256" key="1">
    <source>
        <dbReference type="SAM" id="MobiDB-lite"/>
    </source>
</evidence>
<gene>
    <name evidence="2" type="ORF">V5799_004557</name>
</gene>
<dbReference type="EMBL" id="JARKHS020034787">
    <property type="protein sequence ID" value="KAK8757810.1"/>
    <property type="molecule type" value="Genomic_DNA"/>
</dbReference>
<dbReference type="AlphaFoldDB" id="A0AAQ4D5S0"/>
<comment type="caution">
    <text evidence="2">The sequence shown here is derived from an EMBL/GenBank/DDBJ whole genome shotgun (WGS) entry which is preliminary data.</text>
</comment>
<name>A0AAQ4D5S0_AMBAM</name>
<dbReference type="Proteomes" id="UP001321473">
    <property type="component" value="Unassembled WGS sequence"/>
</dbReference>
<feature type="compositionally biased region" description="Low complexity" evidence="1">
    <location>
        <begin position="44"/>
        <end position="60"/>
    </location>
</feature>
<accession>A0AAQ4D5S0</accession>
<keyword evidence="3" id="KW-1185">Reference proteome</keyword>
<organism evidence="2 3">
    <name type="scientific">Amblyomma americanum</name>
    <name type="common">Lone star tick</name>
    <dbReference type="NCBI Taxonomy" id="6943"/>
    <lineage>
        <taxon>Eukaryota</taxon>
        <taxon>Metazoa</taxon>
        <taxon>Ecdysozoa</taxon>
        <taxon>Arthropoda</taxon>
        <taxon>Chelicerata</taxon>
        <taxon>Arachnida</taxon>
        <taxon>Acari</taxon>
        <taxon>Parasitiformes</taxon>
        <taxon>Ixodida</taxon>
        <taxon>Ixodoidea</taxon>
        <taxon>Ixodidae</taxon>
        <taxon>Amblyomminae</taxon>
        <taxon>Amblyomma</taxon>
    </lineage>
</organism>
<feature type="compositionally biased region" description="Basic residues" evidence="1">
    <location>
        <begin position="110"/>
        <end position="119"/>
    </location>
</feature>
<feature type="region of interest" description="Disordered" evidence="1">
    <location>
        <begin position="36"/>
        <end position="123"/>
    </location>
</feature>
<feature type="compositionally biased region" description="Basic residues" evidence="1">
    <location>
        <begin position="76"/>
        <end position="94"/>
    </location>
</feature>
<reference evidence="2 3" key="1">
    <citation type="journal article" date="2023" name="Arcadia Sci">
        <title>De novo assembly of a long-read Amblyomma americanum tick genome.</title>
        <authorList>
            <person name="Chou S."/>
            <person name="Poskanzer K.E."/>
            <person name="Rollins M."/>
            <person name="Thuy-Boun P.S."/>
        </authorList>
    </citation>
    <scope>NUCLEOTIDE SEQUENCE [LARGE SCALE GENOMIC DNA]</scope>
    <source>
        <strain evidence="2">F_SG_1</strain>
        <tissue evidence="2">Salivary glands</tissue>
    </source>
</reference>